<dbReference type="GO" id="GO:0046872">
    <property type="term" value="F:metal ion binding"/>
    <property type="evidence" value="ECO:0007669"/>
    <property type="project" value="UniProtKB-KW"/>
</dbReference>
<evidence type="ECO:0000313" key="13">
    <source>
        <dbReference type="EMBL" id="MCT8972584.1"/>
    </source>
</evidence>
<evidence type="ECO:0000256" key="4">
    <source>
        <dbReference type="ARBA" id="ARBA00012745"/>
    </source>
</evidence>
<dbReference type="PANTHER" id="PTHR33694:SF1">
    <property type="entry name" value="UDP-3-O-ACYL-N-ACETYLGLUCOSAMINE DEACETYLASE 1, MITOCHONDRIAL-RELATED"/>
    <property type="match status" value="1"/>
</dbReference>
<organism evidence="13 14">
    <name type="scientific">Microbaculum marinisediminis</name>
    <dbReference type="NCBI Taxonomy" id="2931392"/>
    <lineage>
        <taxon>Bacteria</taxon>
        <taxon>Pseudomonadati</taxon>
        <taxon>Pseudomonadota</taxon>
        <taxon>Alphaproteobacteria</taxon>
        <taxon>Hyphomicrobiales</taxon>
        <taxon>Tepidamorphaceae</taxon>
        <taxon>Microbaculum</taxon>
    </lineage>
</organism>
<keyword evidence="5 12" id="KW-0444">Lipid biosynthesis</keyword>
<dbReference type="RefSeq" id="WP_261616167.1">
    <property type="nucleotide sequence ID" value="NZ_JALIDZ010000005.1"/>
</dbReference>
<evidence type="ECO:0000256" key="9">
    <source>
        <dbReference type="ARBA" id="ARBA00022833"/>
    </source>
</evidence>
<keyword evidence="14" id="KW-1185">Reference proteome</keyword>
<evidence type="ECO:0000256" key="2">
    <source>
        <dbReference type="ARBA" id="ARBA00002923"/>
    </source>
</evidence>
<keyword evidence="6 12" id="KW-0441">Lipid A biosynthesis</keyword>
<dbReference type="GO" id="GO:0009245">
    <property type="term" value="P:lipid A biosynthetic process"/>
    <property type="evidence" value="ECO:0007669"/>
    <property type="project" value="UniProtKB-UniRule"/>
</dbReference>
<reference evidence="13 14" key="1">
    <citation type="submission" date="2022-04" db="EMBL/GenBank/DDBJ databases">
        <authorList>
            <person name="Ye Y.-Q."/>
            <person name="Du Z.-J."/>
        </authorList>
    </citation>
    <scope>NUCLEOTIDE SEQUENCE [LARGE SCALE GENOMIC DNA]</scope>
    <source>
        <strain evidence="13 14">A6E488</strain>
    </source>
</reference>
<proteinExistence type="inferred from homology"/>
<comment type="pathway">
    <text evidence="3 12">Glycolipid biosynthesis; lipid IV(A) biosynthesis; lipid IV(A) from (3R)-3-hydroxytetradecanoyl-[acyl-carrier-protein] and UDP-N-acetyl-alpha-D-glucosamine: step 2/6.</text>
</comment>
<keyword evidence="8 12" id="KW-0378">Hydrolase</keyword>
<dbReference type="PANTHER" id="PTHR33694">
    <property type="entry name" value="UDP-3-O-ACYL-N-ACETYLGLUCOSAMINE DEACETYLASE 1, MITOCHONDRIAL-RELATED"/>
    <property type="match status" value="1"/>
</dbReference>
<protein>
    <recommendedName>
        <fullName evidence="4 12">UDP-3-O-acyl-N-acetylglucosamine deacetylase</fullName>
        <shortName evidence="12">UDP-3-O-acyl-GlcNAc deacetylase</shortName>
        <ecNumber evidence="4 12">3.5.1.108</ecNumber>
    </recommendedName>
    <alternativeName>
        <fullName evidence="12">UDP-3-O-[R-3-hydroxymyristoyl]-N-acetylglucosamine deacetylase</fullName>
    </alternativeName>
</protein>
<dbReference type="InterPro" id="IPR020568">
    <property type="entry name" value="Ribosomal_Su5_D2-typ_SF"/>
</dbReference>
<evidence type="ECO:0000256" key="1">
    <source>
        <dbReference type="ARBA" id="ARBA00001947"/>
    </source>
</evidence>
<comment type="catalytic activity">
    <reaction evidence="11 12">
        <text>a UDP-3-O-[(3R)-3-hydroxyacyl]-N-acetyl-alpha-D-glucosamine + H2O = a UDP-3-O-[(3R)-3-hydroxyacyl]-alpha-D-glucosamine + acetate</text>
        <dbReference type="Rhea" id="RHEA:67816"/>
        <dbReference type="ChEBI" id="CHEBI:15377"/>
        <dbReference type="ChEBI" id="CHEBI:30089"/>
        <dbReference type="ChEBI" id="CHEBI:137740"/>
        <dbReference type="ChEBI" id="CHEBI:173225"/>
        <dbReference type="EC" id="3.5.1.108"/>
    </reaction>
</comment>
<feature type="active site" description="Proton donor" evidence="12">
    <location>
        <position position="267"/>
    </location>
</feature>
<dbReference type="AlphaFoldDB" id="A0AAW5R0A0"/>
<evidence type="ECO:0000256" key="5">
    <source>
        <dbReference type="ARBA" id="ARBA00022516"/>
    </source>
</evidence>
<name>A0AAW5R0A0_9HYPH</name>
<accession>A0AAW5R0A0</accession>
<comment type="caution">
    <text evidence="13">The sequence shown here is derived from an EMBL/GenBank/DDBJ whole genome shotgun (WGS) entry which is preliminary data.</text>
</comment>
<sequence>MKAQSQTTIKERVSLSGVGVHSGAASTVTFHPAGPDTGIIFLKNSSEGTADIEVPASHRNVVATSLSTVLGSESAGSIGTVEHLLASLSGLGIDNVIVEIDGDEVPIMDGSAEAFCEAIQQAGLRKQSAQRRYIKVLKPVTVRMGDAIAEFLPSDRRRVEVEIDFADTVIGRQAYVYDADSGDFARDLARARTFGFMSSVEQLWANGYALGASLENTVVIGDDQVVNPEGLRFADEFVRHKVLDAIGDLTLAGAPILGHYRSYRGGHKLNAAMVEALLSDDSAWEWSTATVRRDAGQAQVGAMVPAAAFGPDVS</sequence>
<dbReference type="NCBIfam" id="TIGR00325">
    <property type="entry name" value="lpxC"/>
    <property type="match status" value="1"/>
</dbReference>
<dbReference type="InterPro" id="IPR011334">
    <property type="entry name" value="UDP-acyl_GlcNac_deAcase_C"/>
</dbReference>
<dbReference type="EMBL" id="JALIDZ010000005">
    <property type="protein sequence ID" value="MCT8972584.1"/>
    <property type="molecule type" value="Genomic_DNA"/>
</dbReference>
<dbReference type="SUPFAM" id="SSF54211">
    <property type="entry name" value="Ribosomal protein S5 domain 2-like"/>
    <property type="match status" value="2"/>
</dbReference>
<keyword evidence="10 12" id="KW-0443">Lipid metabolism</keyword>
<feature type="binding site" evidence="12">
    <location>
        <position position="244"/>
    </location>
    <ligand>
        <name>Zn(2+)</name>
        <dbReference type="ChEBI" id="CHEBI:29105"/>
    </ligand>
</feature>
<evidence type="ECO:0000256" key="7">
    <source>
        <dbReference type="ARBA" id="ARBA00022723"/>
    </source>
</evidence>
<dbReference type="Gene3D" id="3.30.1700.10">
    <property type="entry name" value="lpxc deacetylase, domain 2"/>
    <property type="match status" value="1"/>
</dbReference>
<dbReference type="InterPro" id="IPR015870">
    <property type="entry name" value="UDP-acyl_N-AcGlcN_deAcase_N"/>
</dbReference>
<comment type="similarity">
    <text evidence="12">Belongs to the LpxC family.</text>
</comment>
<evidence type="ECO:0000256" key="3">
    <source>
        <dbReference type="ARBA" id="ARBA00005002"/>
    </source>
</evidence>
<evidence type="ECO:0000256" key="10">
    <source>
        <dbReference type="ARBA" id="ARBA00023098"/>
    </source>
</evidence>
<dbReference type="InterPro" id="IPR004463">
    <property type="entry name" value="UDP-acyl_GlcNac_deAcase"/>
</dbReference>
<evidence type="ECO:0000256" key="8">
    <source>
        <dbReference type="ARBA" id="ARBA00022801"/>
    </source>
</evidence>
<dbReference type="GO" id="GO:0016020">
    <property type="term" value="C:membrane"/>
    <property type="evidence" value="ECO:0007669"/>
    <property type="project" value="GOC"/>
</dbReference>
<keyword evidence="7 12" id="KW-0479">Metal-binding</keyword>
<dbReference type="Gene3D" id="3.30.230.20">
    <property type="entry name" value="lpxc deacetylase, domain 1"/>
    <property type="match status" value="1"/>
</dbReference>
<feature type="binding site" evidence="12">
    <location>
        <position position="83"/>
    </location>
    <ligand>
        <name>Zn(2+)</name>
        <dbReference type="ChEBI" id="CHEBI:29105"/>
    </ligand>
</feature>
<dbReference type="GO" id="GO:0103117">
    <property type="term" value="F:UDP-3-O-acyl-N-acetylglucosamine deacetylase activity"/>
    <property type="evidence" value="ECO:0007669"/>
    <property type="project" value="UniProtKB-UniRule"/>
</dbReference>
<feature type="binding site" evidence="12">
    <location>
        <position position="240"/>
    </location>
    <ligand>
        <name>Zn(2+)</name>
        <dbReference type="ChEBI" id="CHEBI:29105"/>
    </ligand>
</feature>
<evidence type="ECO:0000256" key="6">
    <source>
        <dbReference type="ARBA" id="ARBA00022556"/>
    </source>
</evidence>
<dbReference type="Proteomes" id="UP001320898">
    <property type="component" value="Unassembled WGS sequence"/>
</dbReference>
<comment type="function">
    <text evidence="2 12">Catalyzes the hydrolysis of UDP-3-O-myristoyl-N-acetylglucosamine to form UDP-3-O-myristoylglucosamine and acetate, the committed step in lipid A biosynthesis.</text>
</comment>
<evidence type="ECO:0000256" key="11">
    <source>
        <dbReference type="ARBA" id="ARBA00024535"/>
    </source>
</evidence>
<dbReference type="EC" id="3.5.1.108" evidence="4 12"/>
<dbReference type="Pfam" id="PF03331">
    <property type="entry name" value="LpxC"/>
    <property type="match status" value="1"/>
</dbReference>
<gene>
    <name evidence="12 13" type="primary">lpxC</name>
    <name evidence="13" type="ORF">MUB46_12015</name>
</gene>
<keyword evidence="9 12" id="KW-0862">Zinc</keyword>
<evidence type="ECO:0000313" key="14">
    <source>
        <dbReference type="Proteomes" id="UP001320898"/>
    </source>
</evidence>
<comment type="cofactor">
    <cofactor evidence="1 12">
        <name>Zn(2+)</name>
        <dbReference type="ChEBI" id="CHEBI:29105"/>
    </cofactor>
</comment>
<dbReference type="HAMAP" id="MF_00388">
    <property type="entry name" value="LpxC"/>
    <property type="match status" value="1"/>
</dbReference>
<evidence type="ECO:0000256" key="12">
    <source>
        <dbReference type="HAMAP-Rule" id="MF_00388"/>
    </source>
</evidence>